<sequence>MAINWTLTLDRMSRIPGIDVEKVREHGAKLLPILKRHHDMYQEMTGDDGEASTQDQDDQEIVDLISSDLDIDADEDATGGGEDSHYFGARARPEVQAFHDRLQGGKKFSSKKWPKKAAAGVSKRKASGPSRRASGASSAAASTSRSFAGGSCGGGGSSSGFKRDGKIVKKSNGGIGLMPL</sequence>
<evidence type="ECO:0000313" key="2">
    <source>
        <dbReference type="EMBL" id="KAK5990711.1"/>
    </source>
</evidence>
<keyword evidence="3" id="KW-1185">Reference proteome</keyword>
<dbReference type="EMBL" id="JAVFKD010000014">
    <property type="protein sequence ID" value="KAK5990711.1"/>
    <property type="molecule type" value="Genomic_DNA"/>
</dbReference>
<evidence type="ECO:0008006" key="4">
    <source>
        <dbReference type="Google" id="ProtNLM"/>
    </source>
</evidence>
<reference evidence="2 3" key="1">
    <citation type="submission" date="2024-01" db="EMBL/GenBank/DDBJ databases">
        <title>Complete genome of Cladobotryum mycophilum ATHUM6906.</title>
        <authorList>
            <person name="Christinaki A.C."/>
            <person name="Myridakis A.I."/>
            <person name="Kouvelis V.N."/>
        </authorList>
    </citation>
    <scope>NUCLEOTIDE SEQUENCE [LARGE SCALE GENOMIC DNA]</scope>
    <source>
        <strain evidence="2 3">ATHUM6906</strain>
    </source>
</reference>
<proteinExistence type="predicted"/>
<gene>
    <name evidence="2" type="ORF">PT974_08980</name>
</gene>
<evidence type="ECO:0000313" key="3">
    <source>
        <dbReference type="Proteomes" id="UP001338125"/>
    </source>
</evidence>
<feature type="region of interest" description="Disordered" evidence="1">
    <location>
        <begin position="103"/>
        <end position="180"/>
    </location>
</feature>
<accession>A0ABR0SGB4</accession>
<feature type="compositionally biased region" description="Low complexity" evidence="1">
    <location>
        <begin position="127"/>
        <end position="149"/>
    </location>
</feature>
<dbReference type="Proteomes" id="UP001338125">
    <property type="component" value="Unassembled WGS sequence"/>
</dbReference>
<evidence type="ECO:0000256" key="1">
    <source>
        <dbReference type="SAM" id="MobiDB-lite"/>
    </source>
</evidence>
<name>A0ABR0SGB4_9HYPO</name>
<protein>
    <recommendedName>
        <fullName evidence="4">HRDC domain-containing protein</fullName>
    </recommendedName>
</protein>
<comment type="caution">
    <text evidence="2">The sequence shown here is derived from an EMBL/GenBank/DDBJ whole genome shotgun (WGS) entry which is preliminary data.</text>
</comment>
<organism evidence="2 3">
    <name type="scientific">Cladobotryum mycophilum</name>
    <dbReference type="NCBI Taxonomy" id="491253"/>
    <lineage>
        <taxon>Eukaryota</taxon>
        <taxon>Fungi</taxon>
        <taxon>Dikarya</taxon>
        <taxon>Ascomycota</taxon>
        <taxon>Pezizomycotina</taxon>
        <taxon>Sordariomycetes</taxon>
        <taxon>Hypocreomycetidae</taxon>
        <taxon>Hypocreales</taxon>
        <taxon>Hypocreaceae</taxon>
        <taxon>Cladobotryum</taxon>
    </lineage>
</organism>